<protein>
    <submittedName>
        <fullName evidence="5">Alcohol dehydrogenase class IV</fullName>
    </submittedName>
</protein>
<reference evidence="5 6" key="1">
    <citation type="submission" date="2018-11" db="EMBL/GenBank/DDBJ databases">
        <title>Sequencing the genomes of 1000 actinobacteria strains.</title>
        <authorList>
            <person name="Klenk H.-P."/>
        </authorList>
    </citation>
    <scope>NUCLEOTIDE SEQUENCE [LARGE SCALE GENOMIC DNA]</scope>
    <source>
        <strain evidence="5 6">DSM 44348</strain>
    </source>
</reference>
<dbReference type="AlphaFoldDB" id="A0A3N2H643"/>
<dbReference type="EMBL" id="RKHY01000001">
    <property type="protein sequence ID" value="ROS44384.1"/>
    <property type="molecule type" value="Genomic_DNA"/>
</dbReference>
<dbReference type="Proteomes" id="UP000274843">
    <property type="component" value="Unassembled WGS sequence"/>
</dbReference>
<dbReference type="Pfam" id="PF00465">
    <property type="entry name" value="Fe-ADH"/>
    <property type="match status" value="1"/>
</dbReference>
<organism evidence="5 6">
    <name type="scientific">Amycolatopsis thermoflava</name>
    <dbReference type="NCBI Taxonomy" id="84480"/>
    <lineage>
        <taxon>Bacteria</taxon>
        <taxon>Bacillati</taxon>
        <taxon>Actinomycetota</taxon>
        <taxon>Actinomycetes</taxon>
        <taxon>Pseudonocardiales</taxon>
        <taxon>Pseudonocardiaceae</taxon>
        <taxon>Amycolatopsis</taxon>
        <taxon>Amycolatopsis methanolica group</taxon>
    </lineage>
</organism>
<name>A0A3N2H643_9PSEU</name>
<dbReference type="Pfam" id="PF25137">
    <property type="entry name" value="ADH_Fe_C"/>
    <property type="match status" value="1"/>
</dbReference>
<dbReference type="InterPro" id="IPR056798">
    <property type="entry name" value="ADH_Fe_C"/>
</dbReference>
<dbReference type="Gene3D" id="1.20.1090.10">
    <property type="entry name" value="Dehydroquinate synthase-like - alpha domain"/>
    <property type="match status" value="1"/>
</dbReference>
<comment type="caution">
    <text evidence="5">The sequence shown here is derived from an EMBL/GenBank/DDBJ whole genome shotgun (WGS) entry which is preliminary data.</text>
</comment>
<evidence type="ECO:0000256" key="2">
    <source>
        <dbReference type="ARBA" id="ARBA00023002"/>
    </source>
</evidence>
<sequence length="356" mass="37068">MDAYDWSPPAPGRIVSGPSALDSLPGLLSELDLARVVLVTSPSMARSPVFAMARERAGDHVVHATVAPHSPMADVRKLRDLAVATGAGGYLALGGSSVIDTVKAAVWLDLGTTRRRSVAIPAMFGGAEVTSRAGVTDEGRKVGIGDERIVPDVVVLDPRVPAALPSRLTHVSVSNALAHCVEGLAGTGRSPLSDAFYLRSLALIRDGVDRVDDRHGALSAFQSAAVLAALPRVRMAAAHAIVHVLAPVLGVPHAVAHGVVCRTVMSYTAPAVPDRHTLIAETLHAPAALDGVTAVLDRLGVPRGLCAAGVDRAQLPLVADALLESGLPGNPRPIGGRDDLLRILERAWTGELPRTW</sequence>
<evidence type="ECO:0000259" key="3">
    <source>
        <dbReference type="Pfam" id="PF00465"/>
    </source>
</evidence>
<dbReference type="RefSeq" id="WP_123686366.1">
    <property type="nucleotide sequence ID" value="NZ_RKHY01000001.1"/>
</dbReference>
<gene>
    <name evidence="5" type="ORF">EDD35_6825</name>
</gene>
<comment type="similarity">
    <text evidence="1">Belongs to the iron-containing alcohol dehydrogenase family.</text>
</comment>
<dbReference type="PANTHER" id="PTHR11496:SF102">
    <property type="entry name" value="ALCOHOL DEHYDROGENASE 4"/>
    <property type="match status" value="1"/>
</dbReference>
<keyword evidence="6" id="KW-1185">Reference proteome</keyword>
<dbReference type="InterPro" id="IPR001670">
    <property type="entry name" value="ADH_Fe/GldA"/>
</dbReference>
<dbReference type="PANTHER" id="PTHR11496">
    <property type="entry name" value="ALCOHOL DEHYDROGENASE"/>
    <property type="match status" value="1"/>
</dbReference>
<dbReference type="InterPro" id="IPR039697">
    <property type="entry name" value="Alcohol_dehydrogenase_Fe"/>
</dbReference>
<evidence type="ECO:0000313" key="6">
    <source>
        <dbReference type="Proteomes" id="UP000274843"/>
    </source>
</evidence>
<dbReference type="Gene3D" id="3.40.50.1970">
    <property type="match status" value="1"/>
</dbReference>
<dbReference type="GO" id="GO:0004022">
    <property type="term" value="F:alcohol dehydrogenase (NAD+) activity"/>
    <property type="evidence" value="ECO:0007669"/>
    <property type="project" value="TreeGrafter"/>
</dbReference>
<accession>A0A3N2H643</accession>
<keyword evidence="2" id="KW-0560">Oxidoreductase</keyword>
<evidence type="ECO:0000313" key="5">
    <source>
        <dbReference type="EMBL" id="ROS44384.1"/>
    </source>
</evidence>
<feature type="domain" description="Alcohol dehydrogenase iron-type/glycerol dehydrogenase GldA" evidence="3">
    <location>
        <begin position="11"/>
        <end position="158"/>
    </location>
</feature>
<evidence type="ECO:0000259" key="4">
    <source>
        <dbReference type="Pfam" id="PF25137"/>
    </source>
</evidence>
<evidence type="ECO:0000256" key="1">
    <source>
        <dbReference type="ARBA" id="ARBA00007358"/>
    </source>
</evidence>
<feature type="domain" description="Fe-containing alcohol dehydrogenase-like C-terminal" evidence="4">
    <location>
        <begin position="175"/>
        <end position="348"/>
    </location>
</feature>
<dbReference type="SUPFAM" id="SSF56796">
    <property type="entry name" value="Dehydroquinate synthase-like"/>
    <property type="match status" value="1"/>
</dbReference>
<dbReference type="GO" id="GO:0046872">
    <property type="term" value="F:metal ion binding"/>
    <property type="evidence" value="ECO:0007669"/>
    <property type="project" value="InterPro"/>
</dbReference>
<dbReference type="GeneID" id="301848071"/>
<proteinExistence type="inferred from homology"/>